<dbReference type="Proteomes" id="UP001469749">
    <property type="component" value="Unassembled WGS sequence"/>
</dbReference>
<dbReference type="InterPro" id="IPR045584">
    <property type="entry name" value="Pilin-like"/>
</dbReference>
<dbReference type="PROSITE" id="PS00409">
    <property type="entry name" value="PROKAR_NTER_METHYL"/>
    <property type="match status" value="1"/>
</dbReference>
<gene>
    <name evidence="2" type="ORF">WMO25_09100</name>
</gene>
<organism evidence="2 3">
    <name type="scientific">Coprococcus intestinihominis</name>
    <dbReference type="NCBI Taxonomy" id="3133154"/>
    <lineage>
        <taxon>Bacteria</taxon>
        <taxon>Bacillati</taxon>
        <taxon>Bacillota</taxon>
        <taxon>Clostridia</taxon>
        <taxon>Lachnospirales</taxon>
        <taxon>Lachnospiraceae</taxon>
        <taxon>Coprococcus</taxon>
    </lineage>
</organism>
<comment type="caution">
    <text evidence="2">The sequence shown here is derived from an EMBL/GenBank/DDBJ whole genome shotgun (WGS) entry which is preliminary data.</text>
</comment>
<keyword evidence="3" id="KW-1185">Reference proteome</keyword>
<dbReference type="Pfam" id="PF07963">
    <property type="entry name" value="N_methyl"/>
    <property type="match status" value="1"/>
</dbReference>
<dbReference type="InterPro" id="IPR012902">
    <property type="entry name" value="N_methyl_site"/>
</dbReference>
<dbReference type="SUPFAM" id="SSF54523">
    <property type="entry name" value="Pili subunits"/>
    <property type="match status" value="1"/>
</dbReference>
<evidence type="ECO:0000256" key="1">
    <source>
        <dbReference type="SAM" id="Phobius"/>
    </source>
</evidence>
<name>A0ABV1B5K1_9FIRM</name>
<sequence>MHIDKNKNKGFTLVELVIVVAILAILVGILAPAYSKYVERSAESTDLENVRTAYGEVMIAAEIEEEKDVLKVVPLKQKKQDGSHQIQCQLPESLIPMAIRIPIIGKVILLPVGYVKYPTILRQAYYLTGKVKMKTAVRSTFLISPRICKNR</sequence>
<dbReference type="RefSeq" id="WP_349085081.1">
    <property type="nucleotide sequence ID" value="NZ_JBBMEK010000099.1"/>
</dbReference>
<keyword evidence="1" id="KW-0812">Transmembrane</keyword>
<keyword evidence="1" id="KW-0472">Membrane</keyword>
<dbReference type="NCBIfam" id="TIGR02532">
    <property type="entry name" value="IV_pilin_GFxxxE"/>
    <property type="match status" value="1"/>
</dbReference>
<accession>A0ABV1B5K1</accession>
<feature type="transmembrane region" description="Helical" evidence="1">
    <location>
        <begin position="12"/>
        <end position="34"/>
    </location>
</feature>
<proteinExistence type="predicted"/>
<reference evidence="2 3" key="1">
    <citation type="submission" date="2024-03" db="EMBL/GenBank/DDBJ databases">
        <title>Human intestinal bacterial collection.</title>
        <authorList>
            <person name="Pauvert C."/>
            <person name="Hitch T.C.A."/>
            <person name="Clavel T."/>
        </authorList>
    </citation>
    <scope>NUCLEOTIDE SEQUENCE [LARGE SCALE GENOMIC DNA]</scope>
    <source>
        <strain evidence="2 3">CLA-AA-H190</strain>
    </source>
</reference>
<evidence type="ECO:0000313" key="2">
    <source>
        <dbReference type="EMBL" id="MEQ2365250.1"/>
    </source>
</evidence>
<keyword evidence="1" id="KW-1133">Transmembrane helix</keyword>
<dbReference type="Gene3D" id="3.30.700.10">
    <property type="entry name" value="Glycoprotein, Type 4 Pilin"/>
    <property type="match status" value="1"/>
</dbReference>
<evidence type="ECO:0000313" key="3">
    <source>
        <dbReference type="Proteomes" id="UP001469749"/>
    </source>
</evidence>
<dbReference type="EMBL" id="JBBMEK010000099">
    <property type="protein sequence ID" value="MEQ2365250.1"/>
    <property type="molecule type" value="Genomic_DNA"/>
</dbReference>
<protein>
    <submittedName>
        <fullName evidence="2">Prepilin-type N-terminal cleavage/methylation domain-containing protein</fullName>
    </submittedName>
</protein>